<dbReference type="PANTHER" id="PTHR12827:SF3">
    <property type="entry name" value="ANAPHASE-PROMOTING COMPLEX SUBUNIT 1"/>
    <property type="match status" value="1"/>
</dbReference>
<evidence type="ECO:0000259" key="7">
    <source>
        <dbReference type="Pfam" id="PF12859"/>
    </source>
</evidence>
<dbReference type="GO" id="GO:0005680">
    <property type="term" value="C:anaphase-promoting complex"/>
    <property type="evidence" value="ECO:0007669"/>
    <property type="project" value="InterPro"/>
</dbReference>
<dbReference type="GO" id="GO:0051301">
    <property type="term" value="P:cell division"/>
    <property type="evidence" value="ECO:0007669"/>
    <property type="project" value="UniProtKB-KW"/>
</dbReference>
<feature type="domain" description="Anaphase-promoting complex subunit 1 middle" evidence="8">
    <location>
        <begin position="737"/>
        <end position="1060"/>
    </location>
</feature>
<evidence type="ECO:0000259" key="8">
    <source>
        <dbReference type="Pfam" id="PF20518"/>
    </source>
</evidence>
<evidence type="ECO:0000256" key="4">
    <source>
        <dbReference type="ARBA" id="ARBA00022776"/>
    </source>
</evidence>
<dbReference type="InterPro" id="IPR046794">
    <property type="entry name" value="Apc1_MidN"/>
</dbReference>
<keyword evidence="3" id="KW-0677">Repeat</keyword>
<dbReference type="EMBL" id="JACSEA010000005">
    <property type="protein sequence ID" value="KAF7400735.1"/>
    <property type="molecule type" value="Genomic_DNA"/>
</dbReference>
<feature type="region of interest" description="Disordered" evidence="6">
    <location>
        <begin position="377"/>
        <end position="400"/>
    </location>
</feature>
<evidence type="ECO:0000256" key="2">
    <source>
        <dbReference type="ARBA" id="ARBA00022618"/>
    </source>
</evidence>
<gene>
    <name evidence="10" type="ORF">HZH66_005919</name>
</gene>
<evidence type="ECO:0000313" key="10">
    <source>
        <dbReference type="EMBL" id="KAF7400735.1"/>
    </source>
</evidence>
<dbReference type="InterPro" id="IPR024990">
    <property type="entry name" value="Apc1"/>
</dbReference>
<evidence type="ECO:0000313" key="11">
    <source>
        <dbReference type="Proteomes" id="UP000614350"/>
    </source>
</evidence>
<keyword evidence="2" id="KW-0132">Cell division</keyword>
<dbReference type="GO" id="GO:0060090">
    <property type="term" value="F:molecular adaptor activity"/>
    <property type="evidence" value="ECO:0007669"/>
    <property type="project" value="TreeGrafter"/>
</dbReference>
<dbReference type="InterPro" id="IPR049255">
    <property type="entry name" value="Apc1_N"/>
</dbReference>
<dbReference type="InterPro" id="IPR011989">
    <property type="entry name" value="ARM-like"/>
</dbReference>
<organism evidence="10 11">
    <name type="scientific">Vespula vulgaris</name>
    <name type="common">Yellow jacket</name>
    <name type="synonym">Wasp</name>
    <dbReference type="NCBI Taxonomy" id="7454"/>
    <lineage>
        <taxon>Eukaryota</taxon>
        <taxon>Metazoa</taxon>
        <taxon>Ecdysozoa</taxon>
        <taxon>Arthropoda</taxon>
        <taxon>Hexapoda</taxon>
        <taxon>Insecta</taxon>
        <taxon>Pterygota</taxon>
        <taxon>Neoptera</taxon>
        <taxon>Endopterygota</taxon>
        <taxon>Hymenoptera</taxon>
        <taxon>Apocrita</taxon>
        <taxon>Aculeata</taxon>
        <taxon>Vespoidea</taxon>
        <taxon>Vespidae</taxon>
        <taxon>Vespinae</taxon>
        <taxon>Vespula</taxon>
    </lineage>
</organism>
<evidence type="ECO:0008006" key="12">
    <source>
        <dbReference type="Google" id="ProtNLM"/>
    </source>
</evidence>
<keyword evidence="11" id="KW-1185">Reference proteome</keyword>
<name>A0A834K6C7_VESVU</name>
<dbReference type="Pfam" id="PF12859">
    <property type="entry name" value="ANAPC1"/>
    <property type="match status" value="1"/>
</dbReference>
<feature type="domain" description="Anaphase-promoting complex subunit 1 N-terminal" evidence="7">
    <location>
        <begin position="100"/>
        <end position="221"/>
    </location>
</feature>
<dbReference type="Pfam" id="PF20518">
    <property type="entry name" value="Apc1_MidN"/>
    <property type="match status" value="1"/>
</dbReference>
<dbReference type="Proteomes" id="UP000614350">
    <property type="component" value="Unassembled WGS sequence"/>
</dbReference>
<dbReference type="Gene3D" id="1.25.10.10">
    <property type="entry name" value="Leucine-rich Repeat Variant"/>
    <property type="match status" value="2"/>
</dbReference>
<keyword evidence="4" id="KW-0498">Mitosis</keyword>
<evidence type="ECO:0000256" key="5">
    <source>
        <dbReference type="ARBA" id="ARBA00023306"/>
    </source>
</evidence>
<dbReference type="GO" id="GO:0031145">
    <property type="term" value="P:anaphase-promoting complex-dependent catabolic process"/>
    <property type="evidence" value="ECO:0007669"/>
    <property type="project" value="TreeGrafter"/>
</dbReference>
<evidence type="ECO:0000256" key="1">
    <source>
        <dbReference type="ARBA" id="ARBA00010547"/>
    </source>
</evidence>
<dbReference type="Pfam" id="PF21282">
    <property type="entry name" value="APC1_3rd"/>
    <property type="match status" value="1"/>
</dbReference>
<comment type="similarity">
    <text evidence="1">Belongs to the APC1 family.</text>
</comment>
<dbReference type="GO" id="GO:0007091">
    <property type="term" value="P:metaphase/anaphase transition of mitotic cell cycle"/>
    <property type="evidence" value="ECO:0007669"/>
    <property type="project" value="TreeGrafter"/>
</dbReference>
<dbReference type="PANTHER" id="PTHR12827">
    <property type="entry name" value="MEIOTIC CHECKPOINT REGULATOR TSG24 FAMILY MEMBER"/>
    <property type="match status" value="1"/>
</dbReference>
<reference evidence="10" key="1">
    <citation type="journal article" date="2020" name="G3 (Bethesda)">
        <title>High-Quality Assemblies for Three Invasive Social Wasps from the &lt;i&gt;Vespula&lt;/i&gt; Genus.</title>
        <authorList>
            <person name="Harrop T.W.R."/>
            <person name="Guhlin J."/>
            <person name="McLaughlin G.M."/>
            <person name="Permina E."/>
            <person name="Stockwell P."/>
            <person name="Gilligan J."/>
            <person name="Le Lec M.F."/>
            <person name="Gruber M.A.M."/>
            <person name="Quinn O."/>
            <person name="Lovegrove M."/>
            <person name="Duncan E.J."/>
            <person name="Remnant E.J."/>
            <person name="Van Eeckhoven J."/>
            <person name="Graham B."/>
            <person name="Knapp R.A."/>
            <person name="Langford K.W."/>
            <person name="Kronenberg Z."/>
            <person name="Press M.O."/>
            <person name="Eacker S.M."/>
            <person name="Wilson-Rankin E.E."/>
            <person name="Purcell J."/>
            <person name="Lester P.J."/>
            <person name="Dearden P.K."/>
        </authorList>
    </citation>
    <scope>NUCLEOTIDE SEQUENCE</scope>
    <source>
        <strain evidence="10">Marl-1</strain>
    </source>
</reference>
<comment type="caution">
    <text evidence="10">The sequence shown here is derived from an EMBL/GenBank/DDBJ whole genome shotgun (WGS) entry which is preliminary data.</text>
</comment>
<keyword evidence="5" id="KW-0131">Cell cycle</keyword>
<evidence type="ECO:0000256" key="3">
    <source>
        <dbReference type="ARBA" id="ARBA00022737"/>
    </source>
</evidence>
<evidence type="ECO:0000259" key="9">
    <source>
        <dbReference type="Pfam" id="PF21282"/>
    </source>
</evidence>
<feature type="domain" description="Anaphase-promoting complex subunit 1 beta-sandwich" evidence="9">
    <location>
        <begin position="1690"/>
        <end position="1775"/>
    </location>
</feature>
<proteinExistence type="inferred from homology"/>
<sequence>MLYLKIKYTRDIKSNYINLASLLGLSEANLDESREKMIAASDPVEYIPGGRQIYSNHPGSVINQQSLNNPSSPGESILLEKLSQVNISEKSFKEFWLIRDNDTCGEEELYCSGKVAIHSKGDQSTRVLQTSYTCETDIKHALWCTFCTSIPDHLSRGKNQNNEEQLGETIECICLLDSYTLRVFTENGEDYVSSLQFQVSAVWPTKYGILLEKAQIPKQNISETRYTSSETCKYPLQIDANLPIAFSLMHPLDEICPLLIKHGNISYMCESNQQIVFTSSEPSLAVIYDEKTGLHSVYKIRKALIEECQMVCRNNETTQSLFNFSTSASPLNIGSNISANKNYSNKSHINMFGIVNPHLNNVGGGYGIPNSPFGSRGTSYTTTGSCGQSPSQVQQQHSRSQSPMATISRCQSPTHSGFSPLLGIPNTIINHHSRLHQMVMGTNLNHTQNSPAGNGSSIQLQDAITPSKPLYPEICLDHVWTENVGIPKDILPGRASKVLLTSDFVGQSYLGYLVPSRSQFFLVRLEKTNKQQHIIFGMVTNIIAKDAVSLPSLHMIAIIDSSNNIVLYSGTTCVGKLHVSSILPNLTCKYFVSNINHKLGSPFPRRSSLISQNCGNSHEIRFEEALHLLSPVGGTCAQPPILLENSVLDLNLVGLKDAVGNKITLEYGNKSYFRITLPTCSTSPLVTKCLKTLRSVLQRDLAMQLLVKWYGARNAPGPQDFSPVQEWYLFLVVLFTLLGYDVEKLQLIQNNEKDQFTERNSPMVVPKKQKTSDSGSNDDWMYVINSIKSKNSQNFISDILGLTKFSNTHDTLSSKNAESKTTGRINYQAILFSYLPLILFSLHLLYEELKLDCVMSESLPLLAQLLYQLSTDLKFDTYAHHYFLDFPMLHYLKKTVSQINDTDLQKITTPNYISLKPPDIFKTLNNLLIGANVVPFPYLYHVNPRARNIVYLTTLVANENKTDKLEMDKFVKLIIPAGSRVDFQESRNKFDRDMPKKLQQPTIENIVLLYHEMGMKKEDLETLPPGVSLILKDVMHRCRERPPSNWPANVYELVDRQDLAALGTHLNSLHMNDPNDNDGKNYLTKDLDQDDGMEFDDNILKLRFNKDHRVAEVRRLLNSSKPVRIAIVQRPDVSDHEFIEEQERHLHALCTRTMALPVARGMFTLRTATPIITEQLPIPRLCLTGKAPPRGTTVELAHIDVPPNMNLWPLFHNGVAAGLRIHPNASNIDSTWIVYNKQQQGEFGIEHSGFLMALGLNGHLKNLAPFSMYEYLVECHEATSVGLLLGLSATHRATMDVSMTKLLSLHVETLLPPTSIELNVPQNVQVAALMGVGLVYQGTAHRHISHALLSEIGRPPGPEMKNCVDRESYSLTAGLALGLVVLGCGGATDLASIPDTLHYYMVGGHVRPFTGAQKDKYKSPSYQIREGDSINIDVTSPGATLALGLMYFNTGNRAVAEWMQAPDTQYLLDFVRPDFLLLRILAKSLILWNEIQPTKSWVSSHVPNIVYKYRLQKPTPGITQNVDLETMNQAYCNIIAGACMALGLKYAGTANKNAFRTLFNYAQMFTALSHKTIAELAGKSTIETCLNVILLSTAVVMAGTGDLEIMRICRHVRTRVGPTSSVVTYGSHLATHMALGLLFLGGGRYTLSNNPSSIAALVISLFPKFPTHSNDNRYHLQALRHLYVLAVEPRVILPRDIDSGQYCYATVQLTFINDNETQGQEMVLQAPCLLPQLSTLQKIELKDTRYWEIVFEKNYNWQQLEDMLKRSDSLSVKQRAGCLSYIEDPHGFRSLIAQTLTTEKAFAWTIRPEYITSFTNDKTVLNIVKYFMQVFKKEKRNYEGNMKVILHGNTNKAKHDYFSKNLNNITSTISNNWNEQSEHSQGMEITEMSSSLKDNNYVPETEETCYGITEFEQNFLQTFAVIVYECVIKDKVGLLPSWLSLKESNPLLSAETILAIKQKVSLTLDGWENELIPVIKHYLTTGIIECDLKTLSKMSTYFIFYDVPYYTDNKIFLRPFQQEEMMSTISSVTLYKLYKIFKTN</sequence>
<evidence type="ECO:0000256" key="6">
    <source>
        <dbReference type="SAM" id="MobiDB-lite"/>
    </source>
</evidence>
<dbReference type="GO" id="GO:0070979">
    <property type="term" value="P:protein K11-linked ubiquitination"/>
    <property type="evidence" value="ECO:0007669"/>
    <property type="project" value="TreeGrafter"/>
</dbReference>
<protein>
    <recommendedName>
        <fullName evidence="12">Anaphase-promoting complex subunit 1</fullName>
    </recommendedName>
</protein>
<accession>A0A834K6C7</accession>
<dbReference type="InterPro" id="IPR048971">
    <property type="entry name" value="Apc1_3rd"/>
</dbReference>